<dbReference type="PANTHER" id="PTHR41313">
    <property type="entry name" value="ADENINE-SPECIFIC METHYLTRANSFERASE"/>
    <property type="match status" value="1"/>
</dbReference>
<dbReference type="InterPro" id="IPR029063">
    <property type="entry name" value="SAM-dependent_MTases_sf"/>
</dbReference>
<dbReference type="InterPro" id="IPR014001">
    <property type="entry name" value="Helicase_ATP-bd"/>
</dbReference>
<comment type="caution">
    <text evidence="4">The sequence shown here is derived from an EMBL/GenBank/DDBJ whole genome shotgun (WGS) entry which is preliminary data.</text>
</comment>
<evidence type="ECO:0000313" key="4">
    <source>
        <dbReference type="EMBL" id="TQL43709.1"/>
    </source>
</evidence>
<dbReference type="Pfam" id="PF00176">
    <property type="entry name" value="SNF2-rel_dom"/>
    <property type="match status" value="1"/>
</dbReference>
<dbReference type="GO" id="GO:0008168">
    <property type="term" value="F:methyltransferase activity"/>
    <property type="evidence" value="ECO:0007669"/>
    <property type="project" value="UniProtKB-KW"/>
</dbReference>
<dbReference type="InterPro" id="IPR001650">
    <property type="entry name" value="Helicase_C-like"/>
</dbReference>
<evidence type="ECO:0000256" key="1">
    <source>
        <dbReference type="SAM" id="Coils"/>
    </source>
</evidence>
<keyword evidence="1" id="KW-0175">Coiled coil</keyword>
<feature type="domain" description="Helicase C-terminal" evidence="3">
    <location>
        <begin position="1397"/>
        <end position="1570"/>
    </location>
</feature>
<dbReference type="Gene3D" id="3.40.50.150">
    <property type="entry name" value="Vaccinia Virus protein VP39"/>
    <property type="match status" value="1"/>
</dbReference>
<dbReference type="CDD" id="cd02440">
    <property type="entry name" value="AdoMet_MTases"/>
    <property type="match status" value="1"/>
</dbReference>
<protein>
    <submittedName>
        <fullName evidence="4">N12 class adenine-specific DNA methylase</fullName>
    </submittedName>
</protein>
<dbReference type="PRINTS" id="PR00507">
    <property type="entry name" value="N12N6MTFRASE"/>
</dbReference>
<dbReference type="GO" id="GO:0032259">
    <property type="term" value="P:methylation"/>
    <property type="evidence" value="ECO:0007669"/>
    <property type="project" value="UniProtKB-KW"/>
</dbReference>
<feature type="compositionally biased region" description="Basic and acidic residues" evidence="2">
    <location>
        <begin position="47"/>
        <end position="59"/>
    </location>
</feature>
<keyword evidence="4" id="KW-0808">Transferase</keyword>
<evidence type="ECO:0000313" key="5">
    <source>
        <dbReference type="Proteomes" id="UP000319094"/>
    </source>
</evidence>
<keyword evidence="4" id="KW-0489">Methyltransferase</keyword>
<dbReference type="PANTHER" id="PTHR41313:SF1">
    <property type="entry name" value="DNA METHYLASE ADENINE-SPECIFIC DOMAIN-CONTAINING PROTEIN"/>
    <property type="match status" value="1"/>
</dbReference>
<dbReference type="InterPro" id="IPR052933">
    <property type="entry name" value="DNA_Protect_Modify"/>
</dbReference>
<evidence type="ECO:0000259" key="3">
    <source>
        <dbReference type="PROSITE" id="PS51194"/>
    </source>
</evidence>
<feature type="compositionally biased region" description="Basic and acidic residues" evidence="2">
    <location>
        <begin position="26"/>
        <end position="39"/>
    </location>
</feature>
<feature type="coiled-coil region" evidence="1">
    <location>
        <begin position="1114"/>
        <end position="1141"/>
    </location>
</feature>
<gene>
    <name evidence="4" type="ORF">FB468_1739</name>
</gene>
<dbReference type="OrthoDB" id="9814088at2"/>
<sequence length="1847" mass="202114">MARKQRVADTQLAFDLWGEFDSVDQEEVHVRPGDAREAAGDVAGNDRLSDEARPVEQRPDGTQGHSGRGRAHSVVAGDPGLQRGRLREDTDGDAGSEVPVRAADHGGVQADGAGVPGTTSGQGSTVREGRRFNAGTVGSVPASGAVGGGGRDVVGVAGAAEEAHRVGEGDSGTSRLPHAVDDAYAGDDLDARGGGAGAGLEHVSRVAGGVSAVRTLQRVLSAGRLPTAVEAAELEKFPGWGATPELFDPKNAKYQAEREALTELWGDEEWAAARRTVLNAHYTNDAYVDAMWQTLGDLGVPETGHILEPGCGTGNFIKGAGTHLVTGVELDPTSAAIAQVLNPAAIIRAESFGDTFLTHDGYDAVIGNVPFGQTRLYDPAYNRANLSLHNHFIVKALRQTKPGGIVLVMSSRWTMDAKAEQARREISSYGELLGAVRMPAGAHGETAGTDAIVDVLVLRRHLGDTPEGEPAWLKTVDIDGDAGTARVNSYFAERHGHVLGTLGTRVGQFGPEVSVSAVEVSPTAVAPLLAEKLRDIVQDARDTGRTWAATGQVVSDRPVAGIVQDPSLSIGHISVQDGVLMQQGVTELEPVNVPKNAVRELTHLVSLRSAAVLLLEAEASSAEDTENIAVLRQDLNRIYDSYLETYGPISRSTTTVRERAGQDPVVTRRFPAAVRALRVDPHYATVAALEHYNDDTETSRKATIFTERVVGAVTLVDHVDTPEDAIRVSLERTGYVDMALVASLLDVDEADAVDQVADLVFLDPEHNNRYMPAAEYLSGNVRRKLKEVRELAVVDAVYERHVNALTEVIPEEVGPAEIDVRFGAGWVPVSDVSAFLEHELKRGVKTIERIDGEWKFQIAGKTPETVEAKWGVSGDHVKVGAAQVMKKVMNGEKLELRYRPDADGPYVLDQVATESLQERAGELHDTFQDWLWRDGERVVRLQERYNDMYNGIALRSYDGVELVFPGKAKSFTPRPHQHAAVARMLAEPAVGLFHEVGAGKTAEMVLGVMELKRLGMADKPAIVVPNQMLEQFTREFKQIYPRARVLSAGSDDIARSGGKDGRKLFVARARSGDWDAVIMTHGAFGKIGLGAAQADYSQQRLDELRDVLEQKLNSELSEKSVKELEKKLSDQEERLKKLLDLNHDEGVTWDETGIDYLCIDEAHLYKNMAVVSSVSDLAKKGNDMTTDLDMKLWYHREHLGQSRVATLATATPLPNSIIEMYVMMRYMRPDLLKDAQVYSADDWAQQFTGQVTAVEAKPDGGGFQVKTRTTKFRNVPELLRMWHVPGDVKTQADLALPVPRIRADVDGERAPEMVIVPATEEQSAGMGDLVDRGDAVRRGMVRPEEDNMLKITSNGRALALDARLYDGGPPAEWETTKVDVVADNVYEIWAENKDREYLDEWGETSEARGALQIVFADLGTPSTDGRWDAYTEIREQLIAKGIPASQIRFIHEAGNDKAKAELFQQARDGRVQVLFGSTGKMGVGTNVQARAVALHHIDAPWRPADVTQREGRAIRQGNQNDELRILRYATEGSFDSYMWGTLARKATFIDQVLTGRLDVREVENSTEMALQFSEMQAIAAGDMRILEAANLENEVQKLSRQERAHSRKISSVQARRLALQQGMEVTKHDLQVMQKLAPQVVDTRGDNFTGRVKPSSWAEAPNYRERKQFGQALKVAVERAREQLGAYGFTANNAAYPRPLNIQVSVAGLEWETQLRWNAYKQSDPIVEFSAGRTHKAMQLRVAWSRIQDGDESGLAQSFELQARDLPRVIEEHEAMVAVAAEEITELRCLEQEEWPKRGAFVAAQSQLAEILGQLEREAGKVADQASAIYGVKQGIITTGEPPSVQM</sequence>
<feature type="region of interest" description="Disordered" evidence="2">
    <location>
        <begin position="22"/>
        <end position="127"/>
    </location>
</feature>
<evidence type="ECO:0000256" key="2">
    <source>
        <dbReference type="SAM" id="MobiDB-lite"/>
    </source>
</evidence>
<dbReference type="GO" id="GO:0005524">
    <property type="term" value="F:ATP binding"/>
    <property type="evidence" value="ECO:0007669"/>
    <property type="project" value="InterPro"/>
</dbReference>
<name>A0A542Y6I7_9MICO</name>
<dbReference type="EMBL" id="VFON01000001">
    <property type="protein sequence ID" value="TQL43709.1"/>
    <property type="molecule type" value="Genomic_DNA"/>
</dbReference>
<dbReference type="Proteomes" id="UP000319094">
    <property type="component" value="Unassembled WGS sequence"/>
</dbReference>
<reference evidence="4 5" key="1">
    <citation type="submission" date="2019-06" db="EMBL/GenBank/DDBJ databases">
        <title>Sequencing the genomes of 1000 actinobacteria strains.</title>
        <authorList>
            <person name="Klenk H.-P."/>
        </authorList>
    </citation>
    <scope>NUCLEOTIDE SEQUENCE [LARGE SCALE GENOMIC DNA]</scope>
    <source>
        <strain evidence="4 5">DSM 8803</strain>
    </source>
</reference>
<keyword evidence="5" id="KW-1185">Reference proteome</keyword>
<dbReference type="SUPFAM" id="SSF52540">
    <property type="entry name" value="P-loop containing nucleoside triphosphate hydrolases"/>
    <property type="match status" value="2"/>
</dbReference>
<dbReference type="PROSITE" id="PS51194">
    <property type="entry name" value="HELICASE_CTER"/>
    <property type="match status" value="1"/>
</dbReference>
<proteinExistence type="predicted"/>
<dbReference type="InterPro" id="IPR000330">
    <property type="entry name" value="SNF2_N"/>
</dbReference>
<dbReference type="SMART" id="SM00487">
    <property type="entry name" value="DEXDc"/>
    <property type="match status" value="1"/>
</dbReference>
<dbReference type="SUPFAM" id="SSF53335">
    <property type="entry name" value="S-adenosyl-L-methionine-dependent methyltransferases"/>
    <property type="match status" value="1"/>
</dbReference>
<dbReference type="Gene3D" id="3.40.50.300">
    <property type="entry name" value="P-loop containing nucleotide triphosphate hydrolases"/>
    <property type="match status" value="2"/>
</dbReference>
<dbReference type="Pfam" id="PF00271">
    <property type="entry name" value="Helicase_C"/>
    <property type="match status" value="1"/>
</dbReference>
<organism evidence="4 5">
    <name type="scientific">Leucobacter komagatae</name>
    <dbReference type="NCBI Taxonomy" id="55969"/>
    <lineage>
        <taxon>Bacteria</taxon>
        <taxon>Bacillati</taxon>
        <taxon>Actinomycetota</taxon>
        <taxon>Actinomycetes</taxon>
        <taxon>Micrococcales</taxon>
        <taxon>Microbacteriaceae</taxon>
        <taxon>Leucobacter</taxon>
    </lineage>
</organism>
<accession>A0A542Y6I7</accession>
<dbReference type="InterPro" id="IPR027417">
    <property type="entry name" value="P-loop_NTPase"/>
</dbReference>